<dbReference type="EMBL" id="BDIP01000210">
    <property type="protein sequence ID" value="GIQ80637.1"/>
    <property type="molecule type" value="Genomic_DNA"/>
</dbReference>
<dbReference type="InterPro" id="IPR038256">
    <property type="entry name" value="Pol_alpha_znc_sf"/>
</dbReference>
<dbReference type="InterPro" id="IPR023211">
    <property type="entry name" value="DNA_pol_palm_dom_sf"/>
</dbReference>
<dbReference type="PANTHER" id="PTHR45861">
    <property type="entry name" value="DNA POLYMERASE ALPHA CATALYTIC SUBUNIT"/>
    <property type="match status" value="1"/>
</dbReference>
<dbReference type="GO" id="GO:0003697">
    <property type="term" value="F:single-stranded DNA binding"/>
    <property type="evidence" value="ECO:0007669"/>
    <property type="project" value="TreeGrafter"/>
</dbReference>
<comment type="caution">
    <text evidence="9">The sequence shown here is derived from an EMBL/GenBank/DDBJ whole genome shotgun (WGS) entry which is preliminary data.</text>
</comment>
<comment type="catalytic activity">
    <reaction evidence="5">
        <text>DNA(n) + a 2'-deoxyribonucleoside 5'-triphosphate = DNA(n+1) + diphosphate</text>
        <dbReference type="Rhea" id="RHEA:22508"/>
        <dbReference type="Rhea" id="RHEA-COMP:17339"/>
        <dbReference type="Rhea" id="RHEA-COMP:17340"/>
        <dbReference type="ChEBI" id="CHEBI:33019"/>
        <dbReference type="ChEBI" id="CHEBI:61560"/>
        <dbReference type="ChEBI" id="CHEBI:173112"/>
        <dbReference type="EC" id="2.7.7.7"/>
    </reaction>
</comment>
<dbReference type="SUPFAM" id="SSF56672">
    <property type="entry name" value="DNA/RNA polymerases"/>
    <property type="match status" value="1"/>
</dbReference>
<feature type="domain" description="DNA-directed DNA polymerase family B multifunctional" evidence="7">
    <location>
        <begin position="832"/>
        <end position="1286"/>
    </location>
</feature>
<evidence type="ECO:0000256" key="2">
    <source>
        <dbReference type="ARBA" id="ARBA00022679"/>
    </source>
</evidence>
<sequence>MGRGRNEDYDFSESEESDRPDAELHAQYEMDRAIERQEYDADMAAGGLDVDEDEAEKEAHVEPERAIATSFLRASSGGSAVHKRSGREVEVQKAVASSIMEQFSQKIASKPRRRKRAVLKVAPAPAPEVDTENPLLAYDNAMLSSLGGEAVAVSTYKPKAKPVARVAKAEVPSRPAAPVPAVETKPEPSRPDTVSSPVSSQSPPRAPMSPPKASMPSFPAPAGFTMSYDLVDAPVSQTERLARSPSPLGIKGSQTESHGLATGVMRADGGMNLYMTGCWAVRNDPSSAYVFGKAKGESGRYESVAMRVEGLQWQMHFLPTPEYRDCLFLEGGEAAQLEKMAQYEPTKLRSVDNPAIAMTKGGQDESVYERDFIVSSKLLDVQVLAKLADEASNIISRANRGERAALNVRVVWGQYVFHDPTLPRQWCPYIRVTYSARGRANQGGLTVSGSGMFSHVLGHTTAPVDNYLVRQGLRGPGWVSAGEVTKAGLSVKASHTFLLGDNSTLHPLRSDLPLPPPPLSALTIHFTSAFTPCVQRTKKGKAASPAFERSIVGITTVYSREYHTDASPAEPPSVKTRSDDVSVFLGGVLGTTTPDPDTAKGTRRGRAKCILSTPLPDIRREEGAQTEGLHDAEALGPPIKRSYHGVGYYLLDSEKNLLKSLTSYIDSLNPDVLIMHDAPKTILTFYKRVLATWGVRDSDKKGSKRTHLPSWGWMLGRLRGNIPSPDLFVENRAPLLASIGTFGRLLVSAAHATEEFRVQPQYTLPALTSALLKQRLLLTDDYQIQTLLVNSQSVQRLMAEAVSATYATLDIAHSLSVLPLTREIACLTGHHWQRVLTSGRAERLESMLLHTFTRRGYICPDKPVERKKGEKGADAKGPQYKGGLVLEPVPGLYTDGVVVLDFNSLYPSLIRERNLCFTSIPPASDECPVPSDEGAQDELTGILPQLLAGLVNRRGEVKKQLKQAIKSNDTAQAARRDIQQLALKICANAMYGSLGYTRARFYAPHLAALTTKAGREELEAVRRTAIEMGHTVVYGDTDSIMVNVGMPVTVANKAAIDKICHDVSASVKDTHNVLELGLDYIFARFLLLKKKKYAAVKVDYRLNAEGRQTLHKVVEMKGLDLVRRDWCKLSKSAGKMVLNIILQRSDAEGETSNVDIAMEVYRTLNTVSEKVRKQASGVIQPDPETQRLPSYLGIYGISKQLSRDPSGYADVKALPHVQVALTMRKEGRNVSTTAGSVVTYFMAKGDGPPGCKPEPVSIFGLVGRELDLEWYLSNQVLPPVSRLCAVIDTISPVDLARSLGLSREHQQNAGMGFSEPVYGDTSLSQDLQTRFARCVPLRIPCGNAQEECSGCIQWPPGVDRGLPSAPLTVSKDMLCCNVCNRAITPVEGATAAFKLVHRLQSLYHACVPSCNDASCSFYVEDYKRNSLITASHRQYQDLMRGLAQYRGSLVGGDLLENGKCPMPDCLGERSSIYSPEAMRDQLLYLRDTLTPSSALLDGKQRMTHDVKQVAQAILEPVLEAIEDNDFLYVDLSKVFEAYQFDAIDVKTEN</sequence>
<keyword evidence="10" id="KW-1185">Reference proteome</keyword>
<dbReference type="GO" id="GO:0006272">
    <property type="term" value="P:leading strand elongation"/>
    <property type="evidence" value="ECO:0007669"/>
    <property type="project" value="TreeGrafter"/>
</dbReference>
<dbReference type="SMART" id="SM00486">
    <property type="entry name" value="POLBc"/>
    <property type="match status" value="1"/>
</dbReference>
<dbReference type="Gene3D" id="3.90.1600.10">
    <property type="entry name" value="Palm domain of DNA polymerase"/>
    <property type="match status" value="1"/>
</dbReference>
<evidence type="ECO:0000256" key="1">
    <source>
        <dbReference type="ARBA" id="ARBA00005755"/>
    </source>
</evidence>
<keyword evidence="5" id="KW-0235">DNA replication</keyword>
<dbReference type="GO" id="GO:0005658">
    <property type="term" value="C:alpha DNA polymerase:primase complex"/>
    <property type="evidence" value="ECO:0007669"/>
    <property type="project" value="TreeGrafter"/>
</dbReference>
<dbReference type="GO" id="GO:0006273">
    <property type="term" value="P:lagging strand elongation"/>
    <property type="evidence" value="ECO:0007669"/>
    <property type="project" value="TreeGrafter"/>
</dbReference>
<dbReference type="GO" id="GO:0003682">
    <property type="term" value="F:chromatin binding"/>
    <property type="evidence" value="ECO:0007669"/>
    <property type="project" value="TreeGrafter"/>
</dbReference>
<feature type="region of interest" description="Disordered" evidence="6">
    <location>
        <begin position="163"/>
        <end position="218"/>
    </location>
</feature>
<keyword evidence="2 5" id="KW-0808">Transferase</keyword>
<accession>A0A9K3GFA3</accession>
<protein>
    <recommendedName>
        <fullName evidence="5">DNA polymerase</fullName>
        <ecNumber evidence="5">2.7.7.7</ecNumber>
    </recommendedName>
</protein>
<dbReference type="PRINTS" id="PR00106">
    <property type="entry name" value="DNAPOLB"/>
</dbReference>
<feature type="region of interest" description="Disordered" evidence="6">
    <location>
        <begin position="105"/>
        <end position="131"/>
    </location>
</feature>
<dbReference type="PANTHER" id="PTHR45861:SF1">
    <property type="entry name" value="DNA POLYMERASE ALPHA CATALYTIC SUBUNIT"/>
    <property type="match status" value="1"/>
</dbReference>
<evidence type="ECO:0000313" key="10">
    <source>
        <dbReference type="Proteomes" id="UP000265618"/>
    </source>
</evidence>
<dbReference type="GO" id="GO:0003688">
    <property type="term" value="F:DNA replication origin binding"/>
    <property type="evidence" value="ECO:0007669"/>
    <property type="project" value="TreeGrafter"/>
</dbReference>
<comment type="similarity">
    <text evidence="1 5">Belongs to the DNA polymerase type-B family.</text>
</comment>
<feature type="domain" description="Zinc finger DNA-directed DNA polymerase family B alpha" evidence="8">
    <location>
        <begin position="1326"/>
        <end position="1529"/>
    </location>
</feature>
<dbReference type="Gene3D" id="1.10.287.690">
    <property type="entry name" value="Helix hairpin bin"/>
    <property type="match status" value="1"/>
</dbReference>
<dbReference type="InterPro" id="IPR042087">
    <property type="entry name" value="DNA_pol_B_thumb"/>
</dbReference>
<dbReference type="Pfam" id="PF08996">
    <property type="entry name" value="zf-DNA_Pol"/>
    <property type="match status" value="1"/>
</dbReference>
<keyword evidence="3 5" id="KW-0548">Nucleotidyltransferase</keyword>
<feature type="compositionally biased region" description="Basic residues" evidence="6">
    <location>
        <begin position="109"/>
        <end position="118"/>
    </location>
</feature>
<keyword evidence="5" id="KW-0238">DNA-binding</keyword>
<dbReference type="Gene3D" id="1.10.3200.20">
    <property type="entry name" value="DNA Polymerase alpha, zinc finger"/>
    <property type="match status" value="1"/>
</dbReference>
<evidence type="ECO:0000256" key="5">
    <source>
        <dbReference type="RuleBase" id="RU000442"/>
    </source>
</evidence>
<dbReference type="NCBIfam" id="TIGR00592">
    <property type="entry name" value="pol2"/>
    <property type="match status" value="1"/>
</dbReference>
<dbReference type="InterPro" id="IPR043502">
    <property type="entry name" value="DNA/RNA_pol_sf"/>
</dbReference>
<dbReference type="InterPro" id="IPR017964">
    <property type="entry name" value="DNA-dir_DNA_pol_B_CS"/>
</dbReference>
<dbReference type="Pfam" id="PF00136">
    <property type="entry name" value="DNA_pol_B"/>
    <property type="match status" value="1"/>
</dbReference>
<dbReference type="InterPro" id="IPR015088">
    <property type="entry name" value="Znf_DNA-dir_DNA_pol_B_alpha"/>
</dbReference>
<dbReference type="InterPro" id="IPR012337">
    <property type="entry name" value="RNaseH-like_sf"/>
</dbReference>
<dbReference type="InterPro" id="IPR036397">
    <property type="entry name" value="RNaseH_sf"/>
</dbReference>
<keyword evidence="4 5" id="KW-0239">DNA-directed DNA polymerase</keyword>
<feature type="compositionally biased region" description="Low complexity" evidence="6">
    <location>
        <begin position="194"/>
        <end position="203"/>
    </location>
</feature>
<gene>
    <name evidence="9" type="ORF">KIPB_001467</name>
</gene>
<dbReference type="SUPFAM" id="SSF53098">
    <property type="entry name" value="Ribonuclease H-like"/>
    <property type="match status" value="1"/>
</dbReference>
<dbReference type="PROSITE" id="PS00116">
    <property type="entry name" value="DNA_POLYMERASE_B"/>
    <property type="match status" value="1"/>
</dbReference>
<feature type="compositionally biased region" description="Basic and acidic residues" evidence="6">
    <location>
        <begin position="17"/>
        <end position="39"/>
    </location>
</feature>
<dbReference type="InterPro" id="IPR006134">
    <property type="entry name" value="DNA-dir_DNA_pol_B_multi_dom"/>
</dbReference>
<evidence type="ECO:0000256" key="4">
    <source>
        <dbReference type="ARBA" id="ARBA00022932"/>
    </source>
</evidence>
<dbReference type="OrthoDB" id="6755010at2759"/>
<feature type="compositionally biased region" description="Low complexity" evidence="6">
    <location>
        <begin position="163"/>
        <end position="182"/>
    </location>
</feature>
<dbReference type="Proteomes" id="UP000265618">
    <property type="component" value="Unassembled WGS sequence"/>
</dbReference>
<dbReference type="EC" id="2.7.7.7" evidence="5"/>
<reference evidence="9 10" key="1">
    <citation type="journal article" date="2018" name="PLoS ONE">
        <title>The draft genome of Kipferlia bialata reveals reductive genome evolution in fornicate parasites.</title>
        <authorList>
            <person name="Tanifuji G."/>
            <person name="Takabayashi S."/>
            <person name="Kume K."/>
            <person name="Takagi M."/>
            <person name="Nakayama T."/>
            <person name="Kamikawa R."/>
            <person name="Inagaki Y."/>
            <person name="Hashimoto T."/>
        </authorList>
    </citation>
    <scope>NUCLEOTIDE SEQUENCE [LARGE SCALE GENOMIC DNA]</scope>
    <source>
        <strain evidence="9">NY0173</strain>
    </source>
</reference>
<dbReference type="InterPro" id="IPR006172">
    <property type="entry name" value="DNA-dir_DNA_pol_B"/>
</dbReference>
<feature type="region of interest" description="Disordered" evidence="6">
    <location>
        <begin position="1"/>
        <end position="64"/>
    </location>
</feature>
<dbReference type="Gene3D" id="3.30.420.10">
    <property type="entry name" value="Ribonuclease H-like superfamily/Ribonuclease H"/>
    <property type="match status" value="1"/>
</dbReference>
<proteinExistence type="inferred from homology"/>
<name>A0A9K3GFA3_9EUKA</name>
<evidence type="ECO:0000259" key="7">
    <source>
        <dbReference type="Pfam" id="PF00136"/>
    </source>
</evidence>
<organism evidence="9 10">
    <name type="scientific">Kipferlia bialata</name>
    <dbReference type="NCBI Taxonomy" id="797122"/>
    <lineage>
        <taxon>Eukaryota</taxon>
        <taxon>Metamonada</taxon>
        <taxon>Carpediemonas-like organisms</taxon>
        <taxon>Kipferlia</taxon>
    </lineage>
</organism>
<dbReference type="GO" id="GO:1902975">
    <property type="term" value="P:mitotic DNA replication initiation"/>
    <property type="evidence" value="ECO:0007669"/>
    <property type="project" value="TreeGrafter"/>
</dbReference>
<dbReference type="GO" id="GO:0000166">
    <property type="term" value="F:nucleotide binding"/>
    <property type="evidence" value="ECO:0007669"/>
    <property type="project" value="InterPro"/>
</dbReference>
<dbReference type="Gene3D" id="1.10.132.60">
    <property type="entry name" value="DNA polymerase family B, C-terminal domain"/>
    <property type="match status" value="1"/>
</dbReference>
<evidence type="ECO:0000256" key="3">
    <source>
        <dbReference type="ARBA" id="ARBA00022695"/>
    </source>
</evidence>
<evidence type="ECO:0000256" key="6">
    <source>
        <dbReference type="SAM" id="MobiDB-lite"/>
    </source>
</evidence>
<evidence type="ECO:0000259" key="8">
    <source>
        <dbReference type="Pfam" id="PF08996"/>
    </source>
</evidence>
<evidence type="ECO:0000313" key="9">
    <source>
        <dbReference type="EMBL" id="GIQ80637.1"/>
    </source>
</evidence>
<dbReference type="GO" id="GO:0003887">
    <property type="term" value="F:DNA-directed DNA polymerase activity"/>
    <property type="evidence" value="ECO:0007669"/>
    <property type="project" value="UniProtKB-KW"/>
</dbReference>